<dbReference type="PANTHER" id="PTHR34220:SF7">
    <property type="entry name" value="SENSOR HISTIDINE KINASE YPDA"/>
    <property type="match status" value="1"/>
</dbReference>
<evidence type="ECO:0000313" key="2">
    <source>
        <dbReference type="EMBL" id="MBE9663031.1"/>
    </source>
</evidence>
<dbReference type="Proteomes" id="UP000622475">
    <property type="component" value="Unassembled WGS sequence"/>
</dbReference>
<sequence length="250" mass="28259">MLAGLRGSITVGGVAAAIKLMKCFYERQQAALLLEKEKANAELQMLKAQLHPHFLFNTLNNIYSFTQEVSEKASGMIMGLSQILRYILYDCSRPLVPLDKELKMIKDYFQLESTRYDEGLDLSIQMPKFTDHLIAPLLLLPFVENAFKHGASQVTEHPWISLAVYINNNELSMKLINGKPATVNNSNPGIGIANVRKRLELLYPGQHELAVNNEEEMYIVNLTITLTTARAQVVNNVYYATDQEIQLPHH</sequence>
<evidence type="ECO:0000313" key="3">
    <source>
        <dbReference type="Proteomes" id="UP000622475"/>
    </source>
</evidence>
<feature type="domain" description="Signal transduction histidine kinase internal region" evidence="1">
    <location>
        <begin position="41"/>
        <end position="118"/>
    </location>
</feature>
<dbReference type="InterPro" id="IPR036890">
    <property type="entry name" value="HATPase_C_sf"/>
</dbReference>
<protein>
    <submittedName>
        <fullName evidence="2">Histidine kinase</fullName>
    </submittedName>
</protein>
<keyword evidence="2" id="KW-0418">Kinase</keyword>
<accession>A0A929L4E8</accession>
<name>A0A929L4E8_9SPHI</name>
<gene>
    <name evidence="2" type="ORF">IRJ16_14165</name>
</gene>
<dbReference type="InterPro" id="IPR050640">
    <property type="entry name" value="Bact_2-comp_sensor_kinase"/>
</dbReference>
<dbReference type="GO" id="GO:0000155">
    <property type="term" value="F:phosphorelay sensor kinase activity"/>
    <property type="evidence" value="ECO:0007669"/>
    <property type="project" value="InterPro"/>
</dbReference>
<dbReference type="AlphaFoldDB" id="A0A929L4E8"/>
<keyword evidence="2" id="KW-0808">Transferase</keyword>
<dbReference type="EMBL" id="JADFFL010000005">
    <property type="protein sequence ID" value="MBE9663031.1"/>
    <property type="molecule type" value="Genomic_DNA"/>
</dbReference>
<organism evidence="2 3">
    <name type="scientific">Mucilaginibacter myungsuensis</name>
    <dbReference type="NCBI Taxonomy" id="649104"/>
    <lineage>
        <taxon>Bacteria</taxon>
        <taxon>Pseudomonadati</taxon>
        <taxon>Bacteroidota</taxon>
        <taxon>Sphingobacteriia</taxon>
        <taxon>Sphingobacteriales</taxon>
        <taxon>Sphingobacteriaceae</taxon>
        <taxon>Mucilaginibacter</taxon>
    </lineage>
</organism>
<dbReference type="Pfam" id="PF06580">
    <property type="entry name" value="His_kinase"/>
    <property type="match status" value="1"/>
</dbReference>
<dbReference type="SUPFAM" id="SSF55874">
    <property type="entry name" value="ATPase domain of HSP90 chaperone/DNA topoisomerase II/histidine kinase"/>
    <property type="match status" value="1"/>
</dbReference>
<dbReference type="Gene3D" id="3.30.565.10">
    <property type="entry name" value="Histidine kinase-like ATPase, C-terminal domain"/>
    <property type="match status" value="1"/>
</dbReference>
<reference evidence="2" key="1">
    <citation type="submission" date="2020-10" db="EMBL/GenBank/DDBJ databases">
        <title>Mucilaginibacter mali sp. nov., isolated from rhizosphere soil of apple orchard.</title>
        <authorList>
            <person name="Lee J.-S."/>
            <person name="Kim H.S."/>
            <person name="Kim J.-S."/>
        </authorList>
    </citation>
    <scope>NUCLEOTIDE SEQUENCE</scope>
    <source>
        <strain evidence="2">KCTC 22746</strain>
    </source>
</reference>
<dbReference type="GO" id="GO:0016020">
    <property type="term" value="C:membrane"/>
    <property type="evidence" value="ECO:0007669"/>
    <property type="project" value="InterPro"/>
</dbReference>
<dbReference type="InterPro" id="IPR010559">
    <property type="entry name" value="Sig_transdc_His_kin_internal"/>
</dbReference>
<keyword evidence="3" id="KW-1185">Reference proteome</keyword>
<proteinExistence type="predicted"/>
<comment type="caution">
    <text evidence="2">The sequence shown here is derived from an EMBL/GenBank/DDBJ whole genome shotgun (WGS) entry which is preliminary data.</text>
</comment>
<evidence type="ECO:0000259" key="1">
    <source>
        <dbReference type="Pfam" id="PF06580"/>
    </source>
</evidence>
<dbReference type="PANTHER" id="PTHR34220">
    <property type="entry name" value="SENSOR HISTIDINE KINASE YPDA"/>
    <property type="match status" value="1"/>
</dbReference>